<dbReference type="InterPro" id="IPR002155">
    <property type="entry name" value="Thiolase"/>
</dbReference>
<dbReference type="RefSeq" id="WP_011921416.1">
    <property type="nucleotide sequence ID" value="NZ_AP019770.1"/>
</dbReference>
<sequence length="372" mass="40490">MENVGIVGIGWYGFSTNVHDLSFREMMFEAAQRAFYDAGGMNPREQVDAFISCQEDFWEGISISDEFAPDPVGGAMRPTMTVAGDGLQGLAHGFMLINSGVADVVVVESHAKPSDILTFPEIVELAMDPVYVREAKIPNYHFIAGLDATKFMHRTGVSREDLAEVVIKNRASGLKTGRAPHASLLSKEDVLSQEAVVYPLTRVDIARPVDGAVVVVLASETFARKFNDTPIWITGIGFATDNSNLELARLGDALYTRKASSLAFSMARLESPLKVNGLFVDDRYSYKELQHVEALGVTNVAEKFREGYFHEGSYLPVNPKGGHLAKGYPLEASGLSLVLDAVEYMREGASSAIVASWRGIPTFTGGVAVMQR</sequence>
<dbReference type="PIRSF" id="PIRSF000429">
    <property type="entry name" value="Ac-CoA_Ac_transf"/>
    <property type="match status" value="1"/>
</dbReference>
<evidence type="ECO:0000313" key="14">
    <source>
        <dbReference type="Proteomes" id="UP000068832"/>
    </source>
</evidence>
<dbReference type="EMBL" id="CP012175">
    <property type="protein sequence ID" value="AKV80170.1"/>
    <property type="molecule type" value="Genomic_DNA"/>
</dbReference>
<evidence type="ECO:0000256" key="1">
    <source>
        <dbReference type="ARBA" id="ARBA00023229"/>
    </source>
</evidence>
<evidence type="ECO:0000313" key="12">
    <source>
        <dbReference type="Proteomes" id="UP000062398"/>
    </source>
</evidence>
<dbReference type="EMBL" id="CP012172">
    <property type="protein sequence ID" value="AKV73436.1"/>
    <property type="molecule type" value="Genomic_DNA"/>
</dbReference>
<evidence type="ECO:0000259" key="2">
    <source>
        <dbReference type="Pfam" id="PF22691"/>
    </source>
</evidence>
<proteinExistence type="predicted"/>
<dbReference type="EMBL" id="CP012176">
    <property type="protein sequence ID" value="AKV82412.1"/>
    <property type="molecule type" value="Genomic_DNA"/>
</dbReference>
<evidence type="ECO:0000313" key="11">
    <source>
        <dbReference type="Proteomes" id="UP000061362"/>
    </source>
</evidence>
<dbReference type="PANTHER" id="PTHR42870">
    <property type="entry name" value="ACETYL-COA C-ACETYLTRANSFERASE"/>
    <property type="match status" value="1"/>
</dbReference>
<dbReference type="Proteomes" id="UP000056255">
    <property type="component" value="Chromosome"/>
</dbReference>
<dbReference type="Proteomes" id="UP000062475">
    <property type="component" value="Chromosome"/>
</dbReference>
<dbReference type="SUPFAM" id="SSF53901">
    <property type="entry name" value="Thiolase-like"/>
    <property type="match status" value="2"/>
</dbReference>
<name>A0A088E511_9CREN</name>
<accession>A0A088E511</accession>
<dbReference type="InterPro" id="IPR055140">
    <property type="entry name" value="Thiolase_C_2"/>
</dbReference>
<dbReference type="InterPro" id="IPR016039">
    <property type="entry name" value="Thiolase-like"/>
</dbReference>
<dbReference type="NCBIfam" id="NF004722">
    <property type="entry name" value="PRK06066.1"/>
    <property type="match status" value="1"/>
</dbReference>
<evidence type="ECO:0000313" key="6">
    <source>
        <dbReference type="EMBL" id="AKV77925.1"/>
    </source>
</evidence>
<reference evidence="3 9" key="1">
    <citation type="journal article" date="2014" name="J. Bacteriol.">
        <title>Role of an Archaeal PitA Transporter in the Copper and Arsenic Resistance of Metallosphaera sedula, an Extreme Thermoacidophile.</title>
        <authorList>
            <person name="McCarthy S."/>
            <person name="Ai C."/>
            <person name="Wheaton G."/>
            <person name="Tevatia R."/>
            <person name="Eckrich V."/>
            <person name="Kelly R."/>
            <person name="Blum P."/>
        </authorList>
    </citation>
    <scope>NUCLEOTIDE SEQUENCE [LARGE SCALE GENOMIC DNA]</scope>
    <source>
        <strain evidence="3 9">CuR1</strain>
    </source>
</reference>
<evidence type="ECO:0000313" key="5">
    <source>
        <dbReference type="EMBL" id="AKV75679.1"/>
    </source>
</evidence>
<dbReference type="GeneID" id="91754716"/>
<dbReference type="Pfam" id="PF22691">
    <property type="entry name" value="Thiolase_C_1"/>
    <property type="match status" value="1"/>
</dbReference>
<dbReference type="EC" id="2.3.1.9" evidence="4"/>
<organism evidence="3 9">
    <name type="scientific">Metallosphaera sedula</name>
    <dbReference type="NCBI Taxonomy" id="43687"/>
    <lineage>
        <taxon>Archaea</taxon>
        <taxon>Thermoproteota</taxon>
        <taxon>Thermoprotei</taxon>
        <taxon>Sulfolobales</taxon>
        <taxon>Sulfolobaceae</taxon>
        <taxon>Metallosphaera</taxon>
    </lineage>
</organism>
<dbReference type="EMBL" id="CP012174">
    <property type="protein sequence ID" value="AKV77925.1"/>
    <property type="molecule type" value="Genomic_DNA"/>
</dbReference>
<dbReference type="OMA" id="HSWRGVP"/>
<dbReference type="OrthoDB" id="167534at2157"/>
<dbReference type="Proteomes" id="UP000068832">
    <property type="component" value="Chromosome"/>
</dbReference>
<dbReference type="PANTHER" id="PTHR42870:SF6">
    <property type="entry name" value="ACETYL-COA C-ACYLTRANSFERASE"/>
    <property type="match status" value="1"/>
</dbReference>
<dbReference type="PATRIC" id="fig|43687.5.peg.276"/>
<protein>
    <submittedName>
        <fullName evidence="3 4">Acetyl-CoA acetyltransferase</fullName>
        <ecNumber evidence="4">2.3.1.9</ecNumber>
    </submittedName>
</protein>
<keyword evidence="1" id="KW-0414">Isoprene biosynthesis</keyword>
<dbReference type="Gene3D" id="3.40.47.10">
    <property type="match status" value="1"/>
</dbReference>
<evidence type="ECO:0000313" key="3">
    <source>
        <dbReference type="EMBL" id="AIM26435.1"/>
    </source>
</evidence>
<keyword evidence="3" id="KW-0808">Transferase</keyword>
<evidence type="ECO:0000313" key="9">
    <source>
        <dbReference type="Proteomes" id="UP000029084"/>
    </source>
</evidence>
<dbReference type="Proteomes" id="UP000061362">
    <property type="component" value="Chromosome"/>
</dbReference>
<dbReference type="GO" id="GO:0008299">
    <property type="term" value="P:isoprenoid biosynthetic process"/>
    <property type="evidence" value="ECO:0007669"/>
    <property type="project" value="UniProtKB-KW"/>
</dbReference>
<dbReference type="EMBL" id="CP008822">
    <property type="protein sequence ID" value="AIM26435.1"/>
    <property type="molecule type" value="Genomic_DNA"/>
</dbReference>
<evidence type="ECO:0000313" key="10">
    <source>
        <dbReference type="Proteomes" id="UP000056255"/>
    </source>
</evidence>
<feature type="domain" description="Thiolase C-terminal" evidence="2">
    <location>
        <begin position="256"/>
        <end position="356"/>
    </location>
</feature>
<reference evidence="11 12" key="2">
    <citation type="journal article" date="2015" name="Genome Announc.">
        <title>Complete Genome Sequences of Evolved Arsenate-Resistant Metallosphaera sedula Strains.</title>
        <authorList>
            <person name="Ai C."/>
            <person name="McCarthy S."/>
            <person name="Schackwitz W."/>
            <person name="Martin J."/>
            <person name="Lipzen A."/>
            <person name="Blum P."/>
        </authorList>
    </citation>
    <scope>NUCLEOTIDE SEQUENCE [LARGE SCALE GENOMIC DNA]</scope>
    <source>
        <strain evidence="6 12">ARS120-1</strain>
        <strain evidence="7 11">ARS120-2</strain>
        <strain evidence="4 14">ARS50-1</strain>
        <strain evidence="5 13">ARS50-2</strain>
    </source>
</reference>
<reference evidence="8 10" key="3">
    <citation type="submission" date="2015-07" db="EMBL/GenBank/DDBJ databases">
        <title>Physiological, transcriptional responses and genome re-sequencing of acid resistant extremely thermoacidophilic Metallosphaera sedula SARC-M1.</title>
        <authorList>
            <person name="Ai C."/>
            <person name="McCarthy S."/>
            <person name="Eckrich V."/>
            <person name="Rudrappa D."/>
            <person name="Qiu G."/>
            <person name="Blum P."/>
        </authorList>
    </citation>
    <scope>NUCLEOTIDE SEQUENCE [LARGE SCALE GENOMIC DNA]</scope>
    <source>
        <strain evidence="8 10">SARC-M1</strain>
    </source>
</reference>
<evidence type="ECO:0000313" key="8">
    <source>
        <dbReference type="EMBL" id="AKV82412.1"/>
    </source>
</evidence>
<evidence type="ECO:0000313" key="13">
    <source>
        <dbReference type="Proteomes" id="UP000062475"/>
    </source>
</evidence>
<gene>
    <name evidence="3" type="ORF">HA72_0271</name>
    <name evidence="4" type="ORF">MsedA_0282</name>
    <name evidence="5" type="ORF">MsedB_0282</name>
    <name evidence="6" type="ORF">MsedC_0281</name>
    <name evidence="7" type="ORF">MsedD_0282</name>
    <name evidence="8" type="ORF">MsedE_0282</name>
</gene>
<dbReference type="Proteomes" id="UP000062398">
    <property type="component" value="Chromosome"/>
</dbReference>
<dbReference type="EMBL" id="CP012173">
    <property type="protein sequence ID" value="AKV75679.1"/>
    <property type="molecule type" value="Genomic_DNA"/>
</dbReference>
<dbReference type="Proteomes" id="UP000029084">
    <property type="component" value="Chromosome"/>
</dbReference>
<dbReference type="CDD" id="cd00829">
    <property type="entry name" value="SCP-x_thiolase"/>
    <property type="match status" value="1"/>
</dbReference>
<evidence type="ECO:0000313" key="4">
    <source>
        <dbReference type="EMBL" id="AKV73436.1"/>
    </source>
</evidence>
<keyword evidence="4" id="KW-0012">Acyltransferase</keyword>
<evidence type="ECO:0000313" key="7">
    <source>
        <dbReference type="EMBL" id="AKV80170.1"/>
    </source>
</evidence>
<dbReference type="AlphaFoldDB" id="A0A088E511"/>
<dbReference type="GO" id="GO:0003985">
    <property type="term" value="F:acetyl-CoA C-acetyltransferase activity"/>
    <property type="evidence" value="ECO:0007669"/>
    <property type="project" value="UniProtKB-EC"/>
</dbReference>